<keyword evidence="2" id="KW-1185">Reference proteome</keyword>
<protein>
    <submittedName>
        <fullName evidence="1">Uncharacterized protein</fullName>
    </submittedName>
</protein>
<evidence type="ECO:0000313" key="2">
    <source>
        <dbReference type="Proteomes" id="UP001501666"/>
    </source>
</evidence>
<dbReference type="Proteomes" id="UP001501666">
    <property type="component" value="Unassembled WGS sequence"/>
</dbReference>
<organism evidence="1 2">
    <name type="scientific">Nonomuraea recticatena</name>
    <dbReference type="NCBI Taxonomy" id="46178"/>
    <lineage>
        <taxon>Bacteria</taxon>
        <taxon>Bacillati</taxon>
        <taxon>Actinomycetota</taxon>
        <taxon>Actinomycetes</taxon>
        <taxon>Streptosporangiales</taxon>
        <taxon>Streptosporangiaceae</taxon>
        <taxon>Nonomuraea</taxon>
    </lineage>
</organism>
<reference evidence="1 2" key="1">
    <citation type="journal article" date="2019" name="Int. J. Syst. Evol. Microbiol.">
        <title>The Global Catalogue of Microorganisms (GCM) 10K type strain sequencing project: providing services to taxonomists for standard genome sequencing and annotation.</title>
        <authorList>
            <consortium name="The Broad Institute Genomics Platform"/>
            <consortium name="The Broad Institute Genome Sequencing Center for Infectious Disease"/>
            <person name="Wu L."/>
            <person name="Ma J."/>
        </authorList>
    </citation>
    <scope>NUCLEOTIDE SEQUENCE [LARGE SCALE GENOMIC DNA]</scope>
    <source>
        <strain evidence="1 2">JCM 6835</strain>
    </source>
</reference>
<evidence type="ECO:0000313" key="1">
    <source>
        <dbReference type="EMBL" id="GAA2673262.1"/>
    </source>
</evidence>
<name>A0ABN3SBV1_9ACTN</name>
<gene>
    <name evidence="1" type="ORF">GCM10010412_053630</name>
</gene>
<sequence length="74" mass="8305">MTVHRGRVFASTYREGGNAYLLGPETRHLATGLGEEWFNVPELHFEPGSWKAWALVGRDLATIRLDPRCPKATP</sequence>
<dbReference type="RefSeq" id="WP_346150091.1">
    <property type="nucleotide sequence ID" value="NZ_BAAATE010000015.1"/>
</dbReference>
<comment type="caution">
    <text evidence="1">The sequence shown here is derived from an EMBL/GenBank/DDBJ whole genome shotgun (WGS) entry which is preliminary data.</text>
</comment>
<proteinExistence type="predicted"/>
<dbReference type="EMBL" id="BAAATE010000015">
    <property type="protein sequence ID" value="GAA2673262.1"/>
    <property type="molecule type" value="Genomic_DNA"/>
</dbReference>
<accession>A0ABN3SBV1</accession>